<evidence type="ECO:0000259" key="4">
    <source>
        <dbReference type="PROSITE" id="PS50164"/>
    </source>
</evidence>
<dbReference type="EMBL" id="KY914485">
    <property type="protein sequence ID" value="ARK07976.1"/>
    <property type="molecule type" value="Genomic_DNA"/>
</dbReference>
<name>A0A1W6DYM4_9CAUD</name>
<dbReference type="InterPro" id="IPR000305">
    <property type="entry name" value="GIY-YIG_endonuc"/>
</dbReference>
<evidence type="ECO:0000256" key="2">
    <source>
        <dbReference type="ARBA" id="ARBA00022842"/>
    </source>
</evidence>
<keyword evidence="2" id="KW-0460">Magnesium</keyword>
<feature type="domain" description="GIY-YIG" evidence="4">
    <location>
        <begin position="2"/>
        <end position="88"/>
    </location>
</feature>
<dbReference type="CDD" id="cd10443">
    <property type="entry name" value="GIY-YIG_HE_Tlr8p_PBC-V_like"/>
    <property type="match status" value="1"/>
</dbReference>
<protein>
    <recommendedName>
        <fullName evidence="4">GIY-YIG domain-containing protein</fullName>
    </recommendedName>
</protein>
<feature type="region of interest" description="Disordered" evidence="3">
    <location>
        <begin position="139"/>
        <end position="165"/>
    </location>
</feature>
<keyword evidence="6" id="KW-1185">Reference proteome</keyword>
<dbReference type="SMART" id="SM00465">
    <property type="entry name" value="GIYc"/>
    <property type="match status" value="1"/>
</dbReference>
<evidence type="ECO:0000313" key="6">
    <source>
        <dbReference type="Proteomes" id="UP000221506"/>
    </source>
</evidence>
<dbReference type="Pfam" id="PF01541">
    <property type="entry name" value="GIY-YIG"/>
    <property type="match status" value="1"/>
</dbReference>
<feature type="compositionally biased region" description="Basic and acidic residues" evidence="3">
    <location>
        <begin position="140"/>
        <end position="154"/>
    </location>
</feature>
<dbReference type="InterPro" id="IPR035901">
    <property type="entry name" value="GIY-YIG_endonuc_sf"/>
</dbReference>
<gene>
    <name evidence="5" type="ORF">phiA829_156</name>
</gene>
<comment type="cofactor">
    <cofactor evidence="1">
        <name>Mg(2+)</name>
        <dbReference type="ChEBI" id="CHEBI:18420"/>
    </cofactor>
</comment>
<evidence type="ECO:0000313" key="5">
    <source>
        <dbReference type="EMBL" id="ARK07976.1"/>
    </source>
</evidence>
<dbReference type="GO" id="GO:0004519">
    <property type="term" value="F:endonuclease activity"/>
    <property type="evidence" value="ECO:0007669"/>
    <property type="project" value="InterPro"/>
</dbReference>
<dbReference type="NCBIfam" id="TIGR01453">
    <property type="entry name" value="grpIintron_endo"/>
    <property type="match status" value="1"/>
</dbReference>
<dbReference type="InterPro" id="IPR006350">
    <property type="entry name" value="Intron_endoG1"/>
</dbReference>
<evidence type="ECO:0000256" key="1">
    <source>
        <dbReference type="ARBA" id="ARBA00001946"/>
    </source>
</evidence>
<evidence type="ECO:0000256" key="3">
    <source>
        <dbReference type="SAM" id="MobiDB-lite"/>
    </source>
</evidence>
<proteinExistence type="predicted"/>
<accession>A0A1W6DYM4</accession>
<organism evidence="5 6">
    <name type="scientific">Aeromonas phage phiA8-29</name>
    <dbReference type="NCBI Taxonomy" id="1978922"/>
    <lineage>
        <taxon>Viruses</taxon>
        <taxon>Duplodnaviria</taxon>
        <taxon>Heunggongvirae</taxon>
        <taxon>Uroviricota</taxon>
        <taxon>Caudoviricetes</taxon>
        <taxon>Pantevenvirales</taxon>
        <taxon>Ackermannviridae</taxon>
        <taxon>Tedavirus</taxon>
        <taxon>Tedavirus A829</taxon>
    </lineage>
</organism>
<dbReference type="SUPFAM" id="SSF82771">
    <property type="entry name" value="GIY-YIG endonuclease"/>
    <property type="match status" value="1"/>
</dbReference>
<dbReference type="PROSITE" id="PS50164">
    <property type="entry name" value="GIY_YIG"/>
    <property type="match status" value="1"/>
</dbReference>
<dbReference type="Proteomes" id="UP000221506">
    <property type="component" value="Segment"/>
</dbReference>
<sequence>MKVMTVYRVTNLINGKCYIGVTSRDPNFRWWEHKNAAKTGGGFALHQAIRKYGEDNFSFDVLCCTKKRDDLVALEIYLIRENNSLCFGGHGYNMTEGGDGATHIGRVSVRDPNTNETFQTDVTDPRYVSGELVPANLGSKRADSSRRKISEAAKRNSKGALNPNSKLFRLTSPSGESFNLSGNVQKFCETHGLKYSALNDYIGRGPVPEPSKYSRHPKSTERMNTVGWSLERLS</sequence>
<dbReference type="Gene3D" id="3.40.1440.10">
    <property type="entry name" value="GIY-YIG endonuclease"/>
    <property type="match status" value="1"/>
</dbReference>
<reference evidence="5 6" key="1">
    <citation type="submission" date="2017-04" db="EMBL/GenBank/DDBJ databases">
        <title>Complete genome sequence and characterization of temperature-dependent bacteriophage phiA8-29 infecting Aeromonas.</title>
        <authorList>
            <person name="He Y."/>
            <person name="Yang H."/>
        </authorList>
    </citation>
    <scope>NUCLEOTIDE SEQUENCE [LARGE SCALE GENOMIC DNA]</scope>
</reference>